<dbReference type="Proteomes" id="UP000555393">
    <property type="component" value="Unassembled WGS sequence"/>
</dbReference>
<sequence>MTRGPMAKSGTPRHSKSTRKPVTIEHDPAPRQETGDAVNPKPHPHEAEPVGDFTKAKTARPSTVKTEAPKSPAAKPTAAPAQQNTAKPDRLKETGSVSQSHMQAEPKPQSSTASSTSASASAKTNDPASKPATVKNTRNTGSNLIAGIAGGVIALAGAAALQWGNVIPSPGARVTAEQLAHIEQEIAALKIAPVTASLDQAGQQKLEQALNLTQATAEKLNELSNSTTAKLNALQKQIDNLPAATSANVDADIDGLTAKIAALETQLATASSKASEAAANVSTDQSSITALQDQFSALQEKISETSRQPDVAALIAANSLKNAIDRGGSYVSELETFTSLRPSDPSIETLSQHANTGIPTVSDLNAWFNPVADKIVATANKPAADAGLWEQLMASAKGLISVRPVGDVSGTGVGPTTARMESALHSADLERAINEWEQLPTDAKAVSQEFADQMKLRRDADQLLTRLMTQSLQPKTDADTPQAAQ</sequence>
<feature type="compositionally biased region" description="Low complexity" evidence="2">
    <location>
        <begin position="69"/>
        <end position="86"/>
    </location>
</feature>
<dbReference type="EMBL" id="JACIIU010000004">
    <property type="protein sequence ID" value="MBB6260870.1"/>
    <property type="molecule type" value="Genomic_DNA"/>
</dbReference>
<feature type="region of interest" description="Disordered" evidence="2">
    <location>
        <begin position="1"/>
        <end position="139"/>
    </location>
</feature>
<protein>
    <recommendedName>
        <fullName evidence="6">Phage tail protein</fullName>
    </recommendedName>
</protein>
<keyword evidence="1" id="KW-0175">Coiled coil</keyword>
<feature type="transmembrane region" description="Helical" evidence="3">
    <location>
        <begin position="144"/>
        <end position="164"/>
    </location>
</feature>
<dbReference type="RefSeq" id="WP_246431251.1">
    <property type="nucleotide sequence ID" value="NZ_JACIIU010000004.1"/>
</dbReference>
<name>A0A841LVH2_9HYPH</name>
<feature type="compositionally biased region" description="Low complexity" evidence="2">
    <location>
        <begin position="110"/>
        <end position="122"/>
    </location>
</feature>
<feature type="coiled-coil region" evidence="1">
    <location>
        <begin position="203"/>
        <end position="308"/>
    </location>
</feature>
<keyword evidence="3" id="KW-0472">Membrane</keyword>
<organism evidence="4 5">
    <name type="scientific">Paenochrobactrum gallinarii</name>
    <dbReference type="NCBI Taxonomy" id="643673"/>
    <lineage>
        <taxon>Bacteria</taxon>
        <taxon>Pseudomonadati</taxon>
        <taxon>Pseudomonadota</taxon>
        <taxon>Alphaproteobacteria</taxon>
        <taxon>Hyphomicrobiales</taxon>
        <taxon>Brucellaceae</taxon>
        <taxon>Paenochrobactrum</taxon>
    </lineage>
</organism>
<evidence type="ECO:0000313" key="4">
    <source>
        <dbReference type="EMBL" id="MBB6260870.1"/>
    </source>
</evidence>
<evidence type="ECO:0000313" key="5">
    <source>
        <dbReference type="Proteomes" id="UP000555393"/>
    </source>
</evidence>
<evidence type="ECO:0008006" key="6">
    <source>
        <dbReference type="Google" id="ProtNLM"/>
    </source>
</evidence>
<comment type="caution">
    <text evidence="4">The sequence shown here is derived from an EMBL/GenBank/DDBJ whole genome shotgun (WGS) entry which is preliminary data.</text>
</comment>
<gene>
    <name evidence="4" type="ORF">FHS77_001411</name>
</gene>
<proteinExistence type="predicted"/>
<evidence type="ECO:0000256" key="1">
    <source>
        <dbReference type="SAM" id="Coils"/>
    </source>
</evidence>
<keyword evidence="3" id="KW-1133">Transmembrane helix</keyword>
<keyword evidence="3" id="KW-0812">Transmembrane</keyword>
<feature type="compositionally biased region" description="Basic and acidic residues" evidence="2">
    <location>
        <begin position="22"/>
        <end position="34"/>
    </location>
</feature>
<keyword evidence="5" id="KW-1185">Reference proteome</keyword>
<dbReference type="AlphaFoldDB" id="A0A841LVH2"/>
<evidence type="ECO:0000256" key="2">
    <source>
        <dbReference type="SAM" id="MobiDB-lite"/>
    </source>
</evidence>
<evidence type="ECO:0000256" key="3">
    <source>
        <dbReference type="SAM" id="Phobius"/>
    </source>
</evidence>
<accession>A0A841LVH2</accession>
<reference evidence="4 5" key="1">
    <citation type="submission" date="2020-08" db="EMBL/GenBank/DDBJ databases">
        <title>Genomic Encyclopedia of Type Strains, Phase IV (KMG-IV): sequencing the most valuable type-strain genomes for metagenomic binning, comparative biology and taxonomic classification.</title>
        <authorList>
            <person name="Goeker M."/>
        </authorList>
    </citation>
    <scope>NUCLEOTIDE SEQUENCE [LARGE SCALE GENOMIC DNA]</scope>
    <source>
        <strain evidence="4 5">DSM 22336</strain>
    </source>
</reference>